<dbReference type="PANTHER" id="PTHR48081">
    <property type="entry name" value="AB HYDROLASE SUPERFAMILY PROTEIN C4A8.06C"/>
    <property type="match status" value="1"/>
</dbReference>
<sequence length="242" mass="26480">MTTSHPIFPPFSIEDARKQVSVEVVTYGEEADQLIEFYGDSSLTNKTIVLIHGGYWRNIFDREHLRPLGVALAKAGHYIAIPEFARNAGNPEITIRDLSAALTAMSNRKLTLIGYSSGGHLALVLANSFPVVDSIIGLAPVTDLVESQVRELGRGAVLEWLGCNASERPDLDPMLRPPVTSRVRFIQGSADERVPLDITEKYVAAMKSHGQEIEFEVLPGTTHFEMMDVPSVTLGAILNAIN</sequence>
<reference evidence="3" key="1">
    <citation type="submission" date="2020-05" db="EMBL/GenBank/DDBJ databases">
        <authorList>
            <person name="Chiriac C."/>
            <person name="Salcher M."/>
            <person name="Ghai R."/>
            <person name="Kavagutti S V."/>
        </authorList>
    </citation>
    <scope>NUCLEOTIDE SEQUENCE</scope>
</reference>
<dbReference type="InterPro" id="IPR050300">
    <property type="entry name" value="GDXG_lipolytic_enzyme"/>
</dbReference>
<dbReference type="AlphaFoldDB" id="A0A6J7ESH6"/>
<dbReference type="InterPro" id="IPR001375">
    <property type="entry name" value="Peptidase_S9_cat"/>
</dbReference>
<feature type="domain" description="Peptidase S9 prolyl oligopeptidase catalytic" evidence="2">
    <location>
        <begin position="101"/>
        <end position="224"/>
    </location>
</feature>
<dbReference type="SUPFAM" id="SSF53474">
    <property type="entry name" value="alpha/beta-Hydrolases"/>
    <property type="match status" value="1"/>
</dbReference>
<organism evidence="3">
    <name type="scientific">freshwater metagenome</name>
    <dbReference type="NCBI Taxonomy" id="449393"/>
    <lineage>
        <taxon>unclassified sequences</taxon>
        <taxon>metagenomes</taxon>
        <taxon>ecological metagenomes</taxon>
    </lineage>
</organism>
<dbReference type="EMBL" id="CAFBLZ010000062">
    <property type="protein sequence ID" value="CAB4886417.1"/>
    <property type="molecule type" value="Genomic_DNA"/>
</dbReference>
<evidence type="ECO:0000256" key="1">
    <source>
        <dbReference type="ARBA" id="ARBA00022801"/>
    </source>
</evidence>
<accession>A0A6J7ESH6</accession>
<keyword evidence="1" id="KW-0378">Hydrolase</keyword>
<gene>
    <name evidence="3" type="ORF">UFOPK3482_00788</name>
</gene>
<evidence type="ECO:0000259" key="2">
    <source>
        <dbReference type="Pfam" id="PF00326"/>
    </source>
</evidence>
<dbReference type="Gene3D" id="3.40.50.1820">
    <property type="entry name" value="alpha/beta hydrolase"/>
    <property type="match status" value="1"/>
</dbReference>
<protein>
    <submittedName>
        <fullName evidence="3">Unannotated protein</fullName>
    </submittedName>
</protein>
<dbReference type="InterPro" id="IPR029058">
    <property type="entry name" value="AB_hydrolase_fold"/>
</dbReference>
<dbReference type="GO" id="GO:0006508">
    <property type="term" value="P:proteolysis"/>
    <property type="evidence" value="ECO:0007669"/>
    <property type="project" value="InterPro"/>
</dbReference>
<name>A0A6J7ESH6_9ZZZZ</name>
<dbReference type="GO" id="GO:0008236">
    <property type="term" value="F:serine-type peptidase activity"/>
    <property type="evidence" value="ECO:0007669"/>
    <property type="project" value="InterPro"/>
</dbReference>
<dbReference type="Pfam" id="PF00326">
    <property type="entry name" value="Peptidase_S9"/>
    <property type="match status" value="1"/>
</dbReference>
<proteinExistence type="predicted"/>
<evidence type="ECO:0000313" key="3">
    <source>
        <dbReference type="EMBL" id="CAB4886417.1"/>
    </source>
</evidence>